<dbReference type="GO" id="GO:0030198">
    <property type="term" value="P:extracellular matrix organization"/>
    <property type="evidence" value="ECO:0007669"/>
    <property type="project" value="TreeGrafter"/>
</dbReference>
<dbReference type="InterPro" id="IPR000782">
    <property type="entry name" value="FAS1_domain"/>
</dbReference>
<dbReference type="GO" id="GO:0005615">
    <property type="term" value="C:extracellular space"/>
    <property type="evidence" value="ECO:0007669"/>
    <property type="project" value="TreeGrafter"/>
</dbReference>
<dbReference type="OrthoDB" id="9800666at2"/>
<evidence type="ECO:0000259" key="3">
    <source>
        <dbReference type="PROSITE" id="PS50213"/>
    </source>
</evidence>
<dbReference type="InterPro" id="IPR036378">
    <property type="entry name" value="FAS1_dom_sf"/>
</dbReference>
<dbReference type="PANTHER" id="PTHR10900:SF77">
    <property type="entry name" value="FI19380P1"/>
    <property type="match status" value="1"/>
</dbReference>
<dbReference type="Gene3D" id="2.30.180.10">
    <property type="entry name" value="FAS1 domain"/>
    <property type="match status" value="1"/>
</dbReference>
<evidence type="ECO:0000313" key="5">
    <source>
        <dbReference type="Proteomes" id="UP000192284"/>
    </source>
</evidence>
<dbReference type="GO" id="GO:0007155">
    <property type="term" value="P:cell adhesion"/>
    <property type="evidence" value="ECO:0007669"/>
    <property type="project" value="TreeGrafter"/>
</dbReference>
<dbReference type="PANTHER" id="PTHR10900">
    <property type="entry name" value="PERIOSTIN-RELATED"/>
    <property type="match status" value="1"/>
</dbReference>
<name>A0A1X0A5N7_MYCAN</name>
<dbReference type="GO" id="GO:0031012">
    <property type="term" value="C:extracellular matrix"/>
    <property type="evidence" value="ECO:0007669"/>
    <property type="project" value="TreeGrafter"/>
</dbReference>
<feature type="signal peptide" evidence="2">
    <location>
        <begin position="1"/>
        <end position="31"/>
    </location>
</feature>
<feature type="chain" id="PRO_5012462065" evidence="2">
    <location>
        <begin position="32"/>
        <end position="219"/>
    </location>
</feature>
<accession>A0A1X0A5N7</accession>
<dbReference type="PROSITE" id="PS50213">
    <property type="entry name" value="FAS1"/>
    <property type="match status" value="1"/>
</dbReference>
<dbReference type="FunFam" id="2.30.180.10:FF:000019">
    <property type="entry name" value="Cell surface lipoprotein"/>
    <property type="match status" value="1"/>
</dbReference>
<gene>
    <name evidence="4" type="ORF">BST12_03420</name>
</gene>
<feature type="domain" description="FAS1" evidence="3">
    <location>
        <begin position="82"/>
        <end position="214"/>
    </location>
</feature>
<dbReference type="PROSITE" id="PS51257">
    <property type="entry name" value="PROKAR_LIPOPROTEIN"/>
    <property type="match status" value="1"/>
</dbReference>
<dbReference type="SMART" id="SM00554">
    <property type="entry name" value="FAS1"/>
    <property type="match status" value="1"/>
</dbReference>
<dbReference type="RefSeq" id="WP_083111603.1">
    <property type="nucleotide sequence ID" value="NZ_JACKTS010000031.1"/>
</dbReference>
<dbReference type="EMBL" id="MVHE01000003">
    <property type="protein sequence ID" value="ORA25344.1"/>
    <property type="molecule type" value="Genomic_DNA"/>
</dbReference>
<dbReference type="GO" id="GO:0050839">
    <property type="term" value="F:cell adhesion molecule binding"/>
    <property type="evidence" value="ECO:0007669"/>
    <property type="project" value="TreeGrafter"/>
</dbReference>
<keyword evidence="5" id="KW-1185">Reference proteome</keyword>
<comment type="caution">
    <text evidence="4">The sequence shown here is derived from an EMBL/GenBank/DDBJ whole genome shotgun (WGS) entry which is preliminary data.</text>
</comment>
<keyword evidence="1 2" id="KW-0732">Signal</keyword>
<evidence type="ECO:0000313" key="4">
    <source>
        <dbReference type="EMBL" id="ORA25344.1"/>
    </source>
</evidence>
<dbReference type="Proteomes" id="UP000192284">
    <property type="component" value="Unassembled WGS sequence"/>
</dbReference>
<organism evidence="4 5">
    <name type="scientific">Mycobacterium angelicum</name>
    <dbReference type="NCBI Taxonomy" id="470074"/>
    <lineage>
        <taxon>Bacteria</taxon>
        <taxon>Bacillati</taxon>
        <taxon>Actinomycetota</taxon>
        <taxon>Actinomycetes</taxon>
        <taxon>Mycobacteriales</taxon>
        <taxon>Mycobacteriaceae</taxon>
        <taxon>Mycobacterium</taxon>
    </lineage>
</organism>
<dbReference type="AlphaFoldDB" id="A0A1X0A5N7"/>
<proteinExistence type="predicted"/>
<dbReference type="InterPro" id="IPR050904">
    <property type="entry name" value="Adhesion/Biosynth-related"/>
</dbReference>
<dbReference type="SUPFAM" id="SSF82153">
    <property type="entry name" value="FAS1 domain"/>
    <property type="match status" value="1"/>
</dbReference>
<sequence>MKNVKRKACAAAGIGAIAIAALSGCSSSGGAASPATSKPAGSSTAAPMTPTAAPSANLIGAGCASYAQQVPTGPGSVAGMAQDPVTVAAANNPQLTTLTSALSGKLNPQVNLVDTLNGGQFTVFAPTDQAFSKLDAATLDRLKTDAPLLNKILTYHVVSGQLSPARVDGQHATVQGATVNVMGTGNDLKVNDAGLVCGGVSTANAQVYMIDTVLMPPAT</sequence>
<protein>
    <submittedName>
        <fullName evidence="4">Fasciclin</fullName>
    </submittedName>
</protein>
<evidence type="ECO:0000256" key="2">
    <source>
        <dbReference type="SAM" id="SignalP"/>
    </source>
</evidence>
<evidence type="ECO:0000256" key="1">
    <source>
        <dbReference type="ARBA" id="ARBA00022729"/>
    </source>
</evidence>
<dbReference type="Pfam" id="PF02469">
    <property type="entry name" value="Fasciclin"/>
    <property type="match status" value="1"/>
</dbReference>
<reference evidence="4 5" key="1">
    <citation type="submission" date="2017-02" db="EMBL/GenBank/DDBJ databases">
        <title>The new phylogeny of genus Mycobacterium.</title>
        <authorList>
            <person name="Tortoli E."/>
            <person name="Trovato A."/>
            <person name="Cirillo D.M."/>
        </authorList>
    </citation>
    <scope>NUCLEOTIDE SEQUENCE [LARGE SCALE GENOMIC DNA]</scope>
    <source>
        <strain evidence="4 5">DSM 45057</strain>
    </source>
</reference>